<proteinExistence type="predicted"/>
<dbReference type="EMBL" id="MDYQ01000006">
    <property type="protein sequence ID" value="PRP88992.1"/>
    <property type="molecule type" value="Genomic_DNA"/>
</dbReference>
<comment type="caution">
    <text evidence="11">The sequence shown here is derived from an EMBL/GenBank/DDBJ whole genome shotgun (WGS) entry which is preliminary data.</text>
</comment>
<dbReference type="InterPro" id="IPR000719">
    <property type="entry name" value="Prot_kinase_dom"/>
</dbReference>
<name>A0A2P6NYI8_9EUKA</name>
<dbReference type="SUPFAM" id="SSF56112">
    <property type="entry name" value="Protein kinase-like (PK-like)"/>
    <property type="match status" value="1"/>
</dbReference>
<reference evidence="11 12" key="1">
    <citation type="journal article" date="2018" name="Genome Biol. Evol.">
        <title>Multiple Roots of Fruiting Body Formation in Amoebozoa.</title>
        <authorList>
            <person name="Hillmann F."/>
            <person name="Forbes G."/>
            <person name="Novohradska S."/>
            <person name="Ferling I."/>
            <person name="Riege K."/>
            <person name="Groth M."/>
            <person name="Westermann M."/>
            <person name="Marz M."/>
            <person name="Spaller T."/>
            <person name="Winckler T."/>
            <person name="Schaap P."/>
            <person name="Glockner G."/>
        </authorList>
    </citation>
    <scope>NUCLEOTIDE SEQUENCE [LARGE SCALE GENOMIC DNA]</scope>
    <source>
        <strain evidence="11 12">Jena</strain>
    </source>
</reference>
<keyword evidence="5" id="KW-0418">Kinase</keyword>
<keyword evidence="4" id="KW-0547">Nucleotide-binding</keyword>
<dbReference type="Proteomes" id="UP000241769">
    <property type="component" value="Unassembled WGS sequence"/>
</dbReference>
<protein>
    <recommendedName>
        <fullName evidence="1">non-specific serine/threonine protein kinase</fullName>
        <ecNumber evidence="1">2.7.11.1</ecNumber>
    </recommendedName>
</protein>
<keyword evidence="3" id="KW-0808">Transferase</keyword>
<evidence type="ECO:0000256" key="1">
    <source>
        <dbReference type="ARBA" id="ARBA00012513"/>
    </source>
</evidence>
<feature type="domain" description="Protein kinase" evidence="10">
    <location>
        <begin position="88"/>
        <end position="358"/>
    </location>
</feature>
<evidence type="ECO:0000256" key="8">
    <source>
        <dbReference type="ARBA" id="ARBA00048679"/>
    </source>
</evidence>
<feature type="compositionally biased region" description="Basic and acidic residues" evidence="9">
    <location>
        <begin position="506"/>
        <end position="524"/>
    </location>
</feature>
<dbReference type="Gene3D" id="1.10.510.10">
    <property type="entry name" value="Transferase(Phosphotransferase) domain 1"/>
    <property type="match status" value="1"/>
</dbReference>
<feature type="compositionally biased region" description="Basic and acidic residues" evidence="9">
    <location>
        <begin position="360"/>
        <end position="378"/>
    </location>
</feature>
<dbReference type="InParanoid" id="A0A2P6NYI8"/>
<dbReference type="PANTHER" id="PTHR44899:SF3">
    <property type="entry name" value="SERINE_THREONINE-PROTEIN KINASE NEK1"/>
    <property type="match status" value="1"/>
</dbReference>
<feature type="region of interest" description="Disordered" evidence="9">
    <location>
        <begin position="449"/>
        <end position="531"/>
    </location>
</feature>
<dbReference type="PROSITE" id="PS50011">
    <property type="entry name" value="PROTEIN_KINASE_DOM"/>
    <property type="match status" value="1"/>
</dbReference>
<dbReference type="InterPro" id="IPR008271">
    <property type="entry name" value="Ser/Thr_kinase_AS"/>
</dbReference>
<dbReference type="Pfam" id="PF00069">
    <property type="entry name" value="Pkinase"/>
    <property type="match status" value="1"/>
</dbReference>
<dbReference type="InterPro" id="IPR011009">
    <property type="entry name" value="Kinase-like_dom_sf"/>
</dbReference>
<evidence type="ECO:0000256" key="7">
    <source>
        <dbReference type="ARBA" id="ARBA00047899"/>
    </source>
</evidence>
<evidence type="ECO:0000256" key="2">
    <source>
        <dbReference type="ARBA" id="ARBA00022527"/>
    </source>
</evidence>
<keyword evidence="6" id="KW-0067">ATP-binding</keyword>
<gene>
    <name evidence="11" type="ORF">PROFUN_02270</name>
</gene>
<evidence type="ECO:0000313" key="12">
    <source>
        <dbReference type="Proteomes" id="UP000241769"/>
    </source>
</evidence>
<feature type="compositionally biased region" description="Polar residues" evidence="9">
    <location>
        <begin position="471"/>
        <end position="491"/>
    </location>
</feature>
<evidence type="ECO:0000256" key="4">
    <source>
        <dbReference type="ARBA" id="ARBA00022741"/>
    </source>
</evidence>
<evidence type="ECO:0000256" key="5">
    <source>
        <dbReference type="ARBA" id="ARBA00022777"/>
    </source>
</evidence>
<organism evidence="11 12">
    <name type="scientific">Planoprotostelium fungivorum</name>
    <dbReference type="NCBI Taxonomy" id="1890364"/>
    <lineage>
        <taxon>Eukaryota</taxon>
        <taxon>Amoebozoa</taxon>
        <taxon>Evosea</taxon>
        <taxon>Variosea</taxon>
        <taxon>Cavosteliida</taxon>
        <taxon>Cavosteliaceae</taxon>
        <taxon>Planoprotostelium</taxon>
    </lineage>
</organism>
<keyword evidence="2" id="KW-0723">Serine/threonine-protein kinase</keyword>
<dbReference type="GO" id="GO:0005524">
    <property type="term" value="F:ATP binding"/>
    <property type="evidence" value="ECO:0007669"/>
    <property type="project" value="UniProtKB-KW"/>
</dbReference>
<dbReference type="PANTHER" id="PTHR44899">
    <property type="entry name" value="CAMK FAMILY PROTEIN KINASE"/>
    <property type="match status" value="1"/>
</dbReference>
<dbReference type="SMART" id="SM00220">
    <property type="entry name" value="S_TKc"/>
    <property type="match status" value="1"/>
</dbReference>
<comment type="catalytic activity">
    <reaction evidence="8">
        <text>L-seryl-[protein] + ATP = O-phospho-L-seryl-[protein] + ADP + H(+)</text>
        <dbReference type="Rhea" id="RHEA:17989"/>
        <dbReference type="Rhea" id="RHEA-COMP:9863"/>
        <dbReference type="Rhea" id="RHEA-COMP:11604"/>
        <dbReference type="ChEBI" id="CHEBI:15378"/>
        <dbReference type="ChEBI" id="CHEBI:29999"/>
        <dbReference type="ChEBI" id="CHEBI:30616"/>
        <dbReference type="ChEBI" id="CHEBI:83421"/>
        <dbReference type="ChEBI" id="CHEBI:456216"/>
        <dbReference type="EC" id="2.7.11.1"/>
    </reaction>
</comment>
<dbReference type="AlphaFoldDB" id="A0A2P6NYI8"/>
<evidence type="ECO:0000256" key="9">
    <source>
        <dbReference type="SAM" id="MobiDB-lite"/>
    </source>
</evidence>
<dbReference type="GO" id="GO:0004674">
    <property type="term" value="F:protein serine/threonine kinase activity"/>
    <property type="evidence" value="ECO:0007669"/>
    <property type="project" value="UniProtKB-KW"/>
</dbReference>
<dbReference type="OrthoDB" id="248923at2759"/>
<evidence type="ECO:0000256" key="3">
    <source>
        <dbReference type="ARBA" id="ARBA00022679"/>
    </source>
</evidence>
<dbReference type="EC" id="2.7.11.1" evidence="1"/>
<evidence type="ECO:0000259" key="10">
    <source>
        <dbReference type="PROSITE" id="PS50011"/>
    </source>
</evidence>
<accession>A0A2P6NYI8</accession>
<dbReference type="InterPro" id="IPR051131">
    <property type="entry name" value="NEK_Ser/Thr_kinase_NIMA"/>
</dbReference>
<evidence type="ECO:0000313" key="11">
    <source>
        <dbReference type="EMBL" id="PRP88992.1"/>
    </source>
</evidence>
<comment type="catalytic activity">
    <reaction evidence="7">
        <text>L-threonyl-[protein] + ATP = O-phospho-L-threonyl-[protein] + ADP + H(+)</text>
        <dbReference type="Rhea" id="RHEA:46608"/>
        <dbReference type="Rhea" id="RHEA-COMP:11060"/>
        <dbReference type="Rhea" id="RHEA-COMP:11605"/>
        <dbReference type="ChEBI" id="CHEBI:15378"/>
        <dbReference type="ChEBI" id="CHEBI:30013"/>
        <dbReference type="ChEBI" id="CHEBI:30616"/>
        <dbReference type="ChEBI" id="CHEBI:61977"/>
        <dbReference type="ChEBI" id="CHEBI:456216"/>
        <dbReference type="EC" id="2.7.11.1"/>
    </reaction>
</comment>
<dbReference type="PROSITE" id="PS00108">
    <property type="entry name" value="PROTEIN_KINASE_ST"/>
    <property type="match status" value="1"/>
</dbReference>
<evidence type="ECO:0000256" key="6">
    <source>
        <dbReference type="ARBA" id="ARBA00022840"/>
    </source>
</evidence>
<feature type="region of interest" description="Disordered" evidence="9">
    <location>
        <begin position="354"/>
        <end position="421"/>
    </location>
</feature>
<sequence>MPMSARVGHTTSTTDTGGSLYSPAPQAVEAANFAMIESYGTTTQWMLRLRFTLIFSSFESNRYIQFHLLRGSQSMLCPVCACPVHYRPKLHNTLKATALLLICHGTKRLSLCYHDPTRLVMKQIRLPDDADDVDKTSSEVHVLSMLSHPNIISYVDSFLDGDYLNIVMEYAEGGDLHQRIIHTRECREKFEESQIWDWALQLAEALHFVHSKNILHRDVKNQNLFLTGEGQIKLGDFGIAKVLETAKDLAQTIIGTPYNLSPEICNDKPYNAKSDIWAMGCCIYEIATLRRPFEASNLSALVLRIVNGTFVPLPTSYSSSLSSLVSCMLQNDPAKRPEAGEIVNFIKRYKSHAENPTVERPTRQIRPEVTREPRDSAKRAISPNPSPYSNPSSHAQKRPNSPHSTRKSPAHSPPTSPPTYVRAQLADKPAMPKLNMAAIQRETITLLQLPGSQSARSPEPRAPRVSILPRTRTNVSLAVSPRVHTNTTYTPPANRIRPTVTVSDYGSDRSDRSRISKSNEESPYRGRANSFDGEKSRIVEYKVNGREKEAARREKEQALSAERAIQRAEYLKQREQSRKVFMEQQRQHEANFKQILRTASPTVDRSALIKAGAHQHDDPPFVRWDP</sequence>
<dbReference type="CDD" id="cd08215">
    <property type="entry name" value="STKc_Nek"/>
    <property type="match status" value="1"/>
</dbReference>
<dbReference type="STRING" id="1890364.A0A2P6NYI8"/>
<keyword evidence="12" id="KW-1185">Reference proteome</keyword>